<protein>
    <recommendedName>
        <fullName evidence="3">HNH endonuclease</fullName>
    </recommendedName>
</protein>
<proteinExistence type="predicted"/>
<dbReference type="Proteomes" id="UP000275199">
    <property type="component" value="Unassembled WGS sequence"/>
</dbReference>
<name>A0ABX9XDI6_9PSED</name>
<evidence type="ECO:0000313" key="2">
    <source>
        <dbReference type="Proteomes" id="UP000275199"/>
    </source>
</evidence>
<evidence type="ECO:0000313" key="1">
    <source>
        <dbReference type="EMBL" id="ROZ81194.1"/>
    </source>
</evidence>
<dbReference type="RefSeq" id="WP_123891181.1">
    <property type="nucleotide sequence ID" value="NZ_RKKU01000033.1"/>
</dbReference>
<comment type="caution">
    <text evidence="1">The sequence shown here is derived from an EMBL/GenBank/DDBJ whole genome shotgun (WGS) entry which is preliminary data.</text>
</comment>
<gene>
    <name evidence="1" type="ORF">EF096_18265</name>
</gene>
<accession>A0ABX9XDI6</accession>
<dbReference type="EMBL" id="RKKU01000033">
    <property type="protein sequence ID" value="ROZ81194.1"/>
    <property type="molecule type" value="Genomic_DNA"/>
</dbReference>
<sequence>MAVKLEFLTEDQQAIHFAKRYWAMDAEGLYLERVAELLPFRDITKPGVVAKYIREICQAFDENQSCPVCDGAMPINGRADVKKTPRRAYQTCDICLERRGKELAGRRAAERAELERHLGPHIYDMQNKTVSYKGFTDDTIIVLQAISILIGPRLLLGTFCLSDCEQLTPMGARDFIDRLYTEEVLVDDPTDAPNGTYLVEKGKLLIKKSTARYLLPPDTGRGREPEAIRELFDREFSDANALTNLWLDFAVTDVMRYMDNQCSLHNHDLDQEAIQKVEGLVRHGLRTFSVSQMWFIIWKVTRDAAALASRIYYSHEKATATIPTKIHKQLEAAYQGATLRNDWGRPEPHIAGAIGQVFNSQFGMNELTKGAEVLRLFSAISDKRKGEGDLYKLAASFMKETLEGQDSVAALDAFAVLIRSGLSTEDAILEIVNRGA</sequence>
<organism evidence="1 2">
    <name type="scientific">Pseudomonas neustonica</name>
    <dbReference type="NCBI Taxonomy" id="2487346"/>
    <lineage>
        <taxon>Bacteria</taxon>
        <taxon>Pseudomonadati</taxon>
        <taxon>Pseudomonadota</taxon>
        <taxon>Gammaproteobacteria</taxon>
        <taxon>Pseudomonadales</taxon>
        <taxon>Pseudomonadaceae</taxon>
        <taxon>Pseudomonas</taxon>
    </lineage>
</organism>
<keyword evidence="2" id="KW-1185">Reference proteome</keyword>
<evidence type="ECO:0008006" key="3">
    <source>
        <dbReference type="Google" id="ProtNLM"/>
    </source>
</evidence>
<reference evidence="1 2" key="1">
    <citation type="submission" date="2018-11" db="EMBL/GenBank/DDBJ databases">
        <authorList>
            <person name="Jang G.I."/>
            <person name="Hwang C.Y."/>
        </authorList>
    </citation>
    <scope>NUCLEOTIDE SEQUENCE [LARGE SCALE GENOMIC DNA]</scope>
    <source>
        <strain evidence="1 2">SSM26</strain>
    </source>
</reference>